<dbReference type="InterPro" id="IPR036291">
    <property type="entry name" value="NAD(P)-bd_dom_sf"/>
</dbReference>
<sequence length="244" mass="26737">MTVSEGRSIIIVGVGSSMSRSLAIWLATLGWHIGLISRSENNLFAIAEEVRRSGASGSKVVHRAADAGDAPALKSALDWCLQQLGGKLDVLSYNAARVSESTVTTLQSDTLELDFKISAVGTLVTGQWFRDNAQLDRVPKGELPMFLVTGGLLDKTPNPEMASLSAVKSASQTITRLFAQALPQEYQILVGMPTVTGRIIDPDTGEYFEKFQPDKIIQTLFKPFFEDRENMRGGIQSWKVERFL</sequence>
<comment type="caution">
    <text evidence="1">The sequence shown here is derived from an EMBL/GenBank/DDBJ whole genome shotgun (WGS) entry which is preliminary data.</text>
</comment>
<dbReference type="EMBL" id="JAPZBO010000008">
    <property type="protein sequence ID" value="KAJ5308220.1"/>
    <property type="molecule type" value="Genomic_DNA"/>
</dbReference>
<accession>A0A9W9PSN0</accession>
<evidence type="ECO:0000313" key="1">
    <source>
        <dbReference type="EMBL" id="KAJ5308220.1"/>
    </source>
</evidence>
<dbReference type="Pfam" id="PF00106">
    <property type="entry name" value="adh_short"/>
    <property type="match status" value="1"/>
</dbReference>
<dbReference type="Gene3D" id="3.40.50.720">
    <property type="entry name" value="NAD(P)-binding Rossmann-like Domain"/>
    <property type="match status" value="1"/>
</dbReference>
<dbReference type="OrthoDB" id="5336600at2759"/>
<reference evidence="1" key="1">
    <citation type="submission" date="2022-12" db="EMBL/GenBank/DDBJ databases">
        <authorList>
            <person name="Petersen C."/>
        </authorList>
    </citation>
    <scope>NUCLEOTIDE SEQUENCE</scope>
    <source>
        <strain evidence="1">IBT 21472</strain>
    </source>
</reference>
<dbReference type="Proteomes" id="UP001147746">
    <property type="component" value="Unassembled WGS sequence"/>
</dbReference>
<gene>
    <name evidence="1" type="ORF">N7476_008876</name>
</gene>
<dbReference type="PANTHER" id="PTHR43431">
    <property type="entry name" value="OXIDOREDUCTASE, SHORT CHAIN DEHYDROGENASE/REDUCTASE FAMILY (AFU_ORTHOLOGUE AFUA_5G14000)"/>
    <property type="match status" value="1"/>
</dbReference>
<keyword evidence="2" id="KW-1185">Reference proteome</keyword>
<protein>
    <submittedName>
        <fullName evidence="1">NAD(P)-binding protein</fullName>
    </submittedName>
</protein>
<proteinExistence type="predicted"/>
<dbReference type="PANTHER" id="PTHR43431:SF1">
    <property type="entry name" value="OS08G0476300 PROTEIN"/>
    <property type="match status" value="1"/>
</dbReference>
<name>A0A9W9PSN0_9EURO</name>
<dbReference type="CDD" id="cd05233">
    <property type="entry name" value="SDR_c"/>
    <property type="match status" value="1"/>
</dbReference>
<organism evidence="1 2">
    <name type="scientific">Penicillium atrosanguineum</name>
    <dbReference type="NCBI Taxonomy" id="1132637"/>
    <lineage>
        <taxon>Eukaryota</taxon>
        <taxon>Fungi</taxon>
        <taxon>Dikarya</taxon>
        <taxon>Ascomycota</taxon>
        <taxon>Pezizomycotina</taxon>
        <taxon>Eurotiomycetes</taxon>
        <taxon>Eurotiomycetidae</taxon>
        <taxon>Eurotiales</taxon>
        <taxon>Aspergillaceae</taxon>
        <taxon>Penicillium</taxon>
    </lineage>
</organism>
<dbReference type="InterPro" id="IPR002347">
    <property type="entry name" value="SDR_fam"/>
</dbReference>
<reference evidence="1" key="2">
    <citation type="journal article" date="2023" name="IMA Fungus">
        <title>Comparative genomic study of the Penicillium genus elucidates a diverse pangenome and 15 lateral gene transfer events.</title>
        <authorList>
            <person name="Petersen C."/>
            <person name="Sorensen T."/>
            <person name="Nielsen M.R."/>
            <person name="Sondergaard T.E."/>
            <person name="Sorensen J.L."/>
            <person name="Fitzpatrick D.A."/>
            <person name="Frisvad J.C."/>
            <person name="Nielsen K.L."/>
        </authorList>
    </citation>
    <scope>NUCLEOTIDE SEQUENCE</scope>
    <source>
        <strain evidence="1">IBT 21472</strain>
    </source>
</reference>
<dbReference type="SUPFAM" id="SSF51735">
    <property type="entry name" value="NAD(P)-binding Rossmann-fold domains"/>
    <property type="match status" value="1"/>
</dbReference>
<evidence type="ECO:0000313" key="2">
    <source>
        <dbReference type="Proteomes" id="UP001147746"/>
    </source>
</evidence>
<dbReference type="AlphaFoldDB" id="A0A9W9PSN0"/>